<dbReference type="SMART" id="SM00332">
    <property type="entry name" value="PP2Cc"/>
    <property type="match status" value="1"/>
</dbReference>
<evidence type="ECO:0000313" key="3">
    <source>
        <dbReference type="Proteomes" id="UP001596106"/>
    </source>
</evidence>
<dbReference type="Proteomes" id="UP001596106">
    <property type="component" value="Unassembled WGS sequence"/>
</dbReference>
<dbReference type="CDD" id="cd00143">
    <property type="entry name" value="PP2Cc"/>
    <property type="match status" value="1"/>
</dbReference>
<dbReference type="EMBL" id="JBHSMA010000001">
    <property type="protein sequence ID" value="MFC5409020.1"/>
    <property type="molecule type" value="Genomic_DNA"/>
</dbReference>
<dbReference type="PROSITE" id="PS51746">
    <property type="entry name" value="PPM_2"/>
    <property type="match status" value="1"/>
</dbReference>
<dbReference type="NCBIfam" id="NF033484">
    <property type="entry name" value="Stp1_PP2C_phos"/>
    <property type="match status" value="1"/>
</dbReference>
<dbReference type="PANTHER" id="PTHR13832">
    <property type="entry name" value="PROTEIN PHOSPHATASE 2C"/>
    <property type="match status" value="1"/>
</dbReference>
<keyword evidence="3" id="KW-1185">Reference proteome</keyword>
<feature type="domain" description="PPM-type phosphatase" evidence="1">
    <location>
        <begin position="47"/>
        <end position="289"/>
    </location>
</feature>
<organism evidence="2 3">
    <name type="scientific">Larkinella bovis</name>
    <dbReference type="NCBI Taxonomy" id="683041"/>
    <lineage>
        <taxon>Bacteria</taxon>
        <taxon>Pseudomonadati</taxon>
        <taxon>Bacteroidota</taxon>
        <taxon>Cytophagia</taxon>
        <taxon>Cytophagales</taxon>
        <taxon>Spirosomataceae</taxon>
        <taxon>Larkinella</taxon>
    </lineage>
</organism>
<accession>A0ABW0I942</accession>
<gene>
    <name evidence="2" type="ORF">ACFPMF_06875</name>
</gene>
<dbReference type="InterPro" id="IPR015655">
    <property type="entry name" value="PP2C"/>
</dbReference>
<evidence type="ECO:0000259" key="1">
    <source>
        <dbReference type="PROSITE" id="PS51746"/>
    </source>
</evidence>
<dbReference type="SUPFAM" id="SSF81606">
    <property type="entry name" value="PP2C-like"/>
    <property type="match status" value="1"/>
</dbReference>
<reference evidence="3" key="1">
    <citation type="journal article" date="2019" name="Int. J. Syst. Evol. Microbiol.">
        <title>The Global Catalogue of Microorganisms (GCM) 10K type strain sequencing project: providing services to taxonomists for standard genome sequencing and annotation.</title>
        <authorList>
            <consortium name="The Broad Institute Genomics Platform"/>
            <consortium name="The Broad Institute Genome Sequencing Center for Infectious Disease"/>
            <person name="Wu L."/>
            <person name="Ma J."/>
        </authorList>
    </citation>
    <scope>NUCLEOTIDE SEQUENCE [LARGE SCALE GENOMIC DNA]</scope>
    <source>
        <strain evidence="3">CCUG 55250</strain>
    </source>
</reference>
<dbReference type="PANTHER" id="PTHR13832:SF827">
    <property type="entry name" value="PROTEIN PHOSPHATASE 1L"/>
    <property type="match status" value="1"/>
</dbReference>
<dbReference type="RefSeq" id="WP_379842521.1">
    <property type="nucleotide sequence ID" value="NZ_JBHSMA010000001.1"/>
</dbReference>
<dbReference type="Gene3D" id="3.60.40.10">
    <property type="entry name" value="PPM-type phosphatase domain"/>
    <property type="match status" value="1"/>
</dbReference>
<protein>
    <submittedName>
        <fullName evidence="2">Stp1/IreP family PP2C-type Ser/Thr phosphatase</fullName>
    </submittedName>
</protein>
<dbReference type="InterPro" id="IPR001932">
    <property type="entry name" value="PPM-type_phosphatase-like_dom"/>
</dbReference>
<proteinExistence type="predicted"/>
<comment type="caution">
    <text evidence="2">The sequence shown here is derived from an EMBL/GenBank/DDBJ whole genome shotgun (WGS) entry which is preliminary data.</text>
</comment>
<dbReference type="InterPro" id="IPR036457">
    <property type="entry name" value="PPM-type-like_dom_sf"/>
</dbReference>
<name>A0ABW0I942_9BACT</name>
<evidence type="ECO:0000313" key="2">
    <source>
        <dbReference type="EMBL" id="MFC5409020.1"/>
    </source>
</evidence>
<sequence>MKNLINYFFGKKASMGLSEAEKEPDTSAEITEKEPAVIPLSSLADLNAVVVSDIGNVRRNNEDTGLFVRLADEGIRRFKGYLLLVADGMGGHLAGEIASQMAAEIVSREYFQYRDTIEKSLMRAFQLANRQIFDESIQSERFRGMGTTCTAVVVHEEQLYFAHVGDSRAYLFKNGQLVQLTEDHTYVRELLRSGEITEEAAARHPERNVLMQAMGTKAEIRIDLGRCVLPFDPGDRLLLCSDGLYEYCQEEDLIRLLGQEVLPNVAAELVQVAKNRGGHDNITVVLAERIVAGDVLPPRETREIEVNVPLTRDIERPNA</sequence>
<dbReference type="SMART" id="SM00331">
    <property type="entry name" value="PP2C_SIG"/>
    <property type="match status" value="1"/>
</dbReference>
<dbReference type="Pfam" id="PF13672">
    <property type="entry name" value="PP2C_2"/>
    <property type="match status" value="1"/>
</dbReference>